<dbReference type="InterPro" id="IPR026205">
    <property type="entry name" value="PIBF1"/>
</dbReference>
<dbReference type="HOGENOM" id="CLU_817062_0_0_1"/>
<keyword evidence="4" id="KW-1185">Reference proteome</keyword>
<dbReference type="Proteomes" id="UP000015101">
    <property type="component" value="Unassembled WGS sequence"/>
</dbReference>
<dbReference type="PANTHER" id="PTHR18950">
    <property type="entry name" value="PROGESTERONE-INDUCED BLOCKING FACTOR 1"/>
    <property type="match status" value="1"/>
</dbReference>
<accession>T1FYQ9</accession>
<proteinExistence type="predicted"/>
<dbReference type="InParanoid" id="T1FYQ9"/>
<dbReference type="OrthoDB" id="299638at2759"/>
<dbReference type="PANTHER" id="PTHR18950:SF0">
    <property type="entry name" value="PROGESTERONE IMMUNOMODULATORY BINDING FACTOR 1"/>
    <property type="match status" value="1"/>
</dbReference>
<evidence type="ECO:0000313" key="2">
    <source>
        <dbReference type="EMBL" id="ESN98958.1"/>
    </source>
</evidence>
<dbReference type="CTD" id="20213957"/>
<dbReference type="EMBL" id="AMQM01001083">
    <property type="status" value="NOT_ANNOTATED_CDS"/>
    <property type="molecule type" value="Genomic_DNA"/>
</dbReference>
<feature type="coiled-coil region" evidence="1">
    <location>
        <begin position="2"/>
        <end position="95"/>
    </location>
</feature>
<evidence type="ECO:0000256" key="1">
    <source>
        <dbReference type="SAM" id="Coils"/>
    </source>
</evidence>
<dbReference type="eggNOG" id="ENOG502QRKC">
    <property type="taxonomic scope" value="Eukaryota"/>
</dbReference>
<keyword evidence="1" id="KW-0175">Coiled coil</keyword>
<sequence>MKQAREELYEKYINARDQYRNEYDDKLKQELEQMRVQMDEDISRLKTNTKDISEREIRSLREARDMALNEKNLALMSQKEAMNKYEQLLLESRQRQLSESTRIDEMQSVLKTKSFELERMHMLHEEAHNSYKISQQSYEKLQKKMDILTREYYNMQMTFERKTNDLENQLKEKVKMLQTYEQLEDEVDQLVLQAAELTNDEESTKLVSKFSQSVRLPLTTERRIIQCVSLAKKVIEFEKLNTQLRSLLEKETARANQLSHELSHLEILKHDVQQPHSFLMQKVQERDQQINHLKDEVASANKTIENLQKEISVLKLTKEQMASDLEKLLSQEEVVNSFYL</sequence>
<dbReference type="GeneID" id="20213957"/>
<feature type="coiled-coil region" evidence="1">
    <location>
        <begin position="230"/>
        <end position="324"/>
    </location>
</feature>
<gene>
    <name evidence="3" type="primary">20213957</name>
    <name evidence="2" type="ORF">HELRODRAFT_66788</name>
</gene>
<evidence type="ECO:0000313" key="4">
    <source>
        <dbReference type="Proteomes" id="UP000015101"/>
    </source>
</evidence>
<feature type="coiled-coil region" evidence="1">
    <location>
        <begin position="131"/>
        <end position="200"/>
    </location>
</feature>
<name>T1FYQ9_HELRO</name>
<dbReference type="KEGG" id="hro:HELRODRAFT_66788"/>
<reference evidence="2 4" key="2">
    <citation type="journal article" date="2013" name="Nature">
        <title>Insights into bilaterian evolution from three spiralian genomes.</title>
        <authorList>
            <person name="Simakov O."/>
            <person name="Marletaz F."/>
            <person name="Cho S.J."/>
            <person name="Edsinger-Gonzales E."/>
            <person name="Havlak P."/>
            <person name="Hellsten U."/>
            <person name="Kuo D.H."/>
            <person name="Larsson T."/>
            <person name="Lv J."/>
            <person name="Arendt D."/>
            <person name="Savage R."/>
            <person name="Osoegawa K."/>
            <person name="de Jong P."/>
            <person name="Grimwood J."/>
            <person name="Chapman J.A."/>
            <person name="Shapiro H."/>
            <person name="Aerts A."/>
            <person name="Otillar R.P."/>
            <person name="Terry A.Y."/>
            <person name="Boore J.L."/>
            <person name="Grigoriev I.V."/>
            <person name="Lindberg D.R."/>
            <person name="Seaver E.C."/>
            <person name="Weisblat D.A."/>
            <person name="Putnam N.H."/>
            <person name="Rokhsar D.S."/>
        </authorList>
    </citation>
    <scope>NUCLEOTIDE SEQUENCE</scope>
</reference>
<reference evidence="3" key="3">
    <citation type="submission" date="2015-06" db="UniProtKB">
        <authorList>
            <consortium name="EnsemblMetazoa"/>
        </authorList>
    </citation>
    <scope>IDENTIFICATION</scope>
</reference>
<dbReference type="EMBL" id="KB097143">
    <property type="protein sequence ID" value="ESN98958.1"/>
    <property type="molecule type" value="Genomic_DNA"/>
</dbReference>
<dbReference type="RefSeq" id="XP_009022471.1">
    <property type="nucleotide sequence ID" value="XM_009024223.1"/>
</dbReference>
<dbReference type="EnsemblMetazoa" id="HelroT66788">
    <property type="protein sequence ID" value="HelroP66788"/>
    <property type="gene ID" value="HelroG66788"/>
</dbReference>
<reference evidence="4" key="1">
    <citation type="submission" date="2012-12" db="EMBL/GenBank/DDBJ databases">
        <authorList>
            <person name="Hellsten U."/>
            <person name="Grimwood J."/>
            <person name="Chapman J.A."/>
            <person name="Shapiro H."/>
            <person name="Aerts A."/>
            <person name="Otillar R.P."/>
            <person name="Terry A.Y."/>
            <person name="Boore J.L."/>
            <person name="Simakov O."/>
            <person name="Marletaz F."/>
            <person name="Cho S.-J."/>
            <person name="Edsinger-Gonzales E."/>
            <person name="Havlak P."/>
            <person name="Kuo D.-H."/>
            <person name="Larsson T."/>
            <person name="Lv J."/>
            <person name="Arendt D."/>
            <person name="Savage R."/>
            <person name="Osoegawa K."/>
            <person name="de Jong P."/>
            <person name="Lindberg D.R."/>
            <person name="Seaver E.C."/>
            <person name="Weisblat D.A."/>
            <person name="Putnam N.H."/>
            <person name="Grigoriev I.V."/>
            <person name="Rokhsar D.S."/>
        </authorList>
    </citation>
    <scope>NUCLEOTIDE SEQUENCE</scope>
</reference>
<dbReference type="AlphaFoldDB" id="T1FYQ9"/>
<protein>
    <submittedName>
        <fullName evidence="2 3">Uncharacterized protein</fullName>
    </submittedName>
</protein>
<dbReference type="OMA" id="YINARDQ"/>
<evidence type="ECO:0000313" key="3">
    <source>
        <dbReference type="EnsemblMetazoa" id="HelroP66788"/>
    </source>
</evidence>
<organism evidence="3 4">
    <name type="scientific">Helobdella robusta</name>
    <name type="common">Californian leech</name>
    <dbReference type="NCBI Taxonomy" id="6412"/>
    <lineage>
        <taxon>Eukaryota</taxon>
        <taxon>Metazoa</taxon>
        <taxon>Spiralia</taxon>
        <taxon>Lophotrochozoa</taxon>
        <taxon>Annelida</taxon>
        <taxon>Clitellata</taxon>
        <taxon>Hirudinea</taxon>
        <taxon>Rhynchobdellida</taxon>
        <taxon>Glossiphoniidae</taxon>
        <taxon>Helobdella</taxon>
    </lineage>
</organism>
<dbReference type="STRING" id="6412.T1FYQ9"/>